<accession>A0A1G2HQP0</accession>
<dbReference type="CDD" id="cd00488">
    <property type="entry name" value="PCD_DCoH"/>
    <property type="match status" value="1"/>
</dbReference>
<evidence type="ECO:0000313" key="6">
    <source>
        <dbReference type="Proteomes" id="UP000176855"/>
    </source>
</evidence>
<name>A0A1G2HQP0_9BACT</name>
<comment type="similarity">
    <text evidence="2 4">Belongs to the pterin-4-alpha-carbinolamine dehydratase family.</text>
</comment>
<evidence type="ECO:0000256" key="3">
    <source>
        <dbReference type="ARBA" id="ARBA00023239"/>
    </source>
</evidence>
<dbReference type="NCBIfam" id="NF002017">
    <property type="entry name" value="PRK00823.1-2"/>
    <property type="match status" value="1"/>
</dbReference>
<evidence type="ECO:0000256" key="2">
    <source>
        <dbReference type="ARBA" id="ARBA00006472"/>
    </source>
</evidence>
<dbReference type="GO" id="GO:0008124">
    <property type="term" value="F:4-alpha-hydroxytetrahydrobiopterin dehydratase activity"/>
    <property type="evidence" value="ECO:0007669"/>
    <property type="project" value="UniProtKB-UniRule"/>
</dbReference>
<comment type="catalytic activity">
    <reaction evidence="1 4">
        <text>(4aS,6R)-4a-hydroxy-L-erythro-5,6,7,8-tetrahydrobiopterin = (6R)-L-erythro-6,7-dihydrobiopterin + H2O</text>
        <dbReference type="Rhea" id="RHEA:11920"/>
        <dbReference type="ChEBI" id="CHEBI:15377"/>
        <dbReference type="ChEBI" id="CHEBI:15642"/>
        <dbReference type="ChEBI" id="CHEBI:43120"/>
        <dbReference type="EC" id="4.2.1.96"/>
    </reaction>
</comment>
<dbReference type="Pfam" id="PF01329">
    <property type="entry name" value="Pterin_4a"/>
    <property type="match status" value="1"/>
</dbReference>
<dbReference type="EMBL" id="MHOO01000004">
    <property type="protein sequence ID" value="OGZ64551.1"/>
    <property type="molecule type" value="Genomic_DNA"/>
</dbReference>
<gene>
    <name evidence="5" type="ORF">A2730_02550</name>
</gene>
<evidence type="ECO:0000256" key="1">
    <source>
        <dbReference type="ARBA" id="ARBA00001554"/>
    </source>
</evidence>
<dbReference type="GO" id="GO:0006729">
    <property type="term" value="P:tetrahydrobiopterin biosynthetic process"/>
    <property type="evidence" value="ECO:0007669"/>
    <property type="project" value="InterPro"/>
</dbReference>
<proteinExistence type="inferred from homology"/>
<evidence type="ECO:0000256" key="4">
    <source>
        <dbReference type="HAMAP-Rule" id="MF_00434"/>
    </source>
</evidence>
<protein>
    <recommendedName>
        <fullName evidence="4">Putative pterin-4-alpha-carbinolamine dehydratase</fullName>
        <shortName evidence="4">PHS</shortName>
        <ecNumber evidence="4">4.2.1.96</ecNumber>
    </recommendedName>
    <alternativeName>
        <fullName evidence="4">4-alpha-hydroxy-tetrahydropterin dehydratase</fullName>
    </alternativeName>
    <alternativeName>
        <fullName evidence="4">Pterin carbinolamine dehydratase</fullName>
        <shortName evidence="4">PCD</shortName>
    </alternativeName>
</protein>
<dbReference type="STRING" id="1802202.A2730_02550"/>
<dbReference type="PANTHER" id="PTHR12599">
    <property type="entry name" value="PTERIN-4-ALPHA-CARBINOLAMINE DEHYDRATASE"/>
    <property type="match status" value="1"/>
</dbReference>
<evidence type="ECO:0000313" key="5">
    <source>
        <dbReference type="EMBL" id="OGZ64551.1"/>
    </source>
</evidence>
<dbReference type="Proteomes" id="UP000176855">
    <property type="component" value="Unassembled WGS sequence"/>
</dbReference>
<dbReference type="PANTHER" id="PTHR12599:SF0">
    <property type="entry name" value="PTERIN-4-ALPHA-CARBINOLAMINE DEHYDRATASE"/>
    <property type="match status" value="1"/>
</dbReference>
<organism evidence="5 6">
    <name type="scientific">Candidatus Staskawiczbacteria bacterium RIFCSPHIGHO2_01_FULL_39_25</name>
    <dbReference type="NCBI Taxonomy" id="1802202"/>
    <lineage>
        <taxon>Bacteria</taxon>
        <taxon>Candidatus Staskawicziibacteriota</taxon>
    </lineage>
</organism>
<comment type="caution">
    <text evidence="5">The sequence shown here is derived from an EMBL/GenBank/DDBJ whole genome shotgun (WGS) entry which is preliminary data.</text>
</comment>
<dbReference type="EC" id="4.2.1.96" evidence="4"/>
<dbReference type="HAMAP" id="MF_00434">
    <property type="entry name" value="Pterin_4_alpha"/>
    <property type="match status" value="1"/>
</dbReference>
<sequence length="99" mass="11733">MQKPNILTEEEILEKLGELDGWSYKDNKISKQFQFSDFMDSLDFINKLAPYCESIDHHPDAHIFYNKVLFELQRFDVGGKVTDKDFMVAHEIEKLYAER</sequence>
<dbReference type="InterPro" id="IPR036428">
    <property type="entry name" value="PCD_sf"/>
</dbReference>
<dbReference type="SUPFAM" id="SSF55248">
    <property type="entry name" value="PCD-like"/>
    <property type="match status" value="1"/>
</dbReference>
<keyword evidence="3 4" id="KW-0456">Lyase</keyword>
<reference evidence="5 6" key="1">
    <citation type="journal article" date="2016" name="Nat. Commun.">
        <title>Thousands of microbial genomes shed light on interconnected biogeochemical processes in an aquifer system.</title>
        <authorList>
            <person name="Anantharaman K."/>
            <person name="Brown C.T."/>
            <person name="Hug L.A."/>
            <person name="Sharon I."/>
            <person name="Castelle C.J."/>
            <person name="Probst A.J."/>
            <person name="Thomas B.C."/>
            <person name="Singh A."/>
            <person name="Wilkins M.J."/>
            <person name="Karaoz U."/>
            <person name="Brodie E.L."/>
            <person name="Williams K.H."/>
            <person name="Hubbard S.S."/>
            <person name="Banfield J.F."/>
        </authorList>
    </citation>
    <scope>NUCLEOTIDE SEQUENCE [LARGE SCALE GENOMIC DNA]</scope>
</reference>
<dbReference type="AlphaFoldDB" id="A0A1G2HQP0"/>
<dbReference type="InterPro" id="IPR001533">
    <property type="entry name" value="Pterin_deHydtase"/>
</dbReference>
<dbReference type="Gene3D" id="3.30.1360.20">
    <property type="entry name" value="Transcriptional coactivator/pterin dehydratase"/>
    <property type="match status" value="1"/>
</dbReference>